<dbReference type="SUPFAM" id="SSF53335">
    <property type="entry name" value="S-adenosyl-L-methionine-dependent methyltransferases"/>
    <property type="match status" value="1"/>
</dbReference>
<keyword evidence="5 10" id="KW-0819">tRNA processing</keyword>
<evidence type="ECO:0000256" key="9">
    <source>
        <dbReference type="PROSITE-ProRule" id="PRU00723"/>
    </source>
</evidence>
<dbReference type="Pfam" id="PF02005">
    <property type="entry name" value="TRM"/>
    <property type="match status" value="1"/>
</dbReference>
<keyword evidence="1 10" id="KW-0820">tRNA-binding</keyword>
<feature type="region of interest" description="Disordered" evidence="11">
    <location>
        <begin position="684"/>
        <end position="706"/>
    </location>
</feature>
<dbReference type="PANTHER" id="PTHR10631:SF3">
    <property type="entry name" value="TRNA (GUANINE(26)-N(2))-DIMETHYLTRANSFERASE"/>
    <property type="match status" value="1"/>
</dbReference>
<feature type="zinc finger region" description="C3H1-type" evidence="9">
    <location>
        <begin position="658"/>
        <end position="680"/>
    </location>
</feature>
<feature type="compositionally biased region" description="Basic and acidic residues" evidence="11">
    <location>
        <begin position="684"/>
        <end position="694"/>
    </location>
</feature>
<dbReference type="GeneID" id="106457777"/>
<dbReference type="InterPro" id="IPR000571">
    <property type="entry name" value="Znf_CCCH"/>
</dbReference>
<evidence type="ECO:0000256" key="3">
    <source>
        <dbReference type="ARBA" id="ARBA00022679"/>
    </source>
</evidence>
<keyword evidence="6 10" id="KW-0694">RNA-binding</keyword>
<dbReference type="Gene3D" id="3.40.50.150">
    <property type="entry name" value="Vaccinia Virus protein VP39"/>
    <property type="match status" value="1"/>
</dbReference>
<feature type="domain" description="C3H1-type" evidence="12">
    <location>
        <begin position="658"/>
        <end position="680"/>
    </location>
</feature>
<evidence type="ECO:0000256" key="1">
    <source>
        <dbReference type="ARBA" id="ARBA00022555"/>
    </source>
</evidence>
<evidence type="ECO:0000259" key="12">
    <source>
        <dbReference type="PROSITE" id="PS50103"/>
    </source>
</evidence>
<dbReference type="InterPro" id="IPR042296">
    <property type="entry name" value="tRNA_met_Trm1_C"/>
</dbReference>
<evidence type="ECO:0000256" key="10">
    <source>
        <dbReference type="PROSITE-ProRule" id="PRU00958"/>
    </source>
</evidence>
<evidence type="ECO:0000256" key="11">
    <source>
        <dbReference type="SAM" id="MobiDB-lite"/>
    </source>
</evidence>
<dbReference type="InterPro" id="IPR002905">
    <property type="entry name" value="Trm1"/>
</dbReference>
<comment type="similarity">
    <text evidence="10">Belongs to the class I-like SAM-binding methyltransferase superfamily. Trm1 family.</text>
</comment>
<dbReference type="SMART" id="SM00356">
    <property type="entry name" value="ZnF_C3H1"/>
    <property type="match status" value="1"/>
</dbReference>
<evidence type="ECO:0000256" key="5">
    <source>
        <dbReference type="ARBA" id="ARBA00022694"/>
    </source>
</evidence>
<keyword evidence="9" id="KW-0863">Zinc-finger</keyword>
<reference evidence="14" key="1">
    <citation type="submission" date="2025-08" db="UniProtKB">
        <authorList>
            <consortium name="RefSeq"/>
        </authorList>
    </citation>
    <scope>IDENTIFICATION</scope>
    <source>
        <tissue evidence="14">Muscle</tissue>
    </source>
</reference>
<keyword evidence="13" id="KW-1185">Reference proteome</keyword>
<evidence type="ECO:0000256" key="6">
    <source>
        <dbReference type="ARBA" id="ARBA00022884"/>
    </source>
</evidence>
<keyword evidence="3 10" id="KW-0808">Transferase</keyword>
<name>A0ABM1B169_LIMPO</name>
<organism evidence="13 14">
    <name type="scientific">Limulus polyphemus</name>
    <name type="common">Atlantic horseshoe crab</name>
    <dbReference type="NCBI Taxonomy" id="6850"/>
    <lineage>
        <taxon>Eukaryota</taxon>
        <taxon>Metazoa</taxon>
        <taxon>Ecdysozoa</taxon>
        <taxon>Arthropoda</taxon>
        <taxon>Chelicerata</taxon>
        <taxon>Merostomata</taxon>
        <taxon>Xiphosura</taxon>
        <taxon>Limulidae</taxon>
        <taxon>Limulus</taxon>
    </lineage>
</organism>
<keyword evidence="4 10" id="KW-0949">S-adenosyl-L-methionine</keyword>
<proteinExistence type="inferred from homology"/>
<evidence type="ECO:0000313" key="14">
    <source>
        <dbReference type="RefSeq" id="XP_013772675.1"/>
    </source>
</evidence>
<dbReference type="Proteomes" id="UP000694941">
    <property type="component" value="Unplaced"/>
</dbReference>
<dbReference type="NCBIfam" id="TIGR00308">
    <property type="entry name" value="TRM1"/>
    <property type="match status" value="1"/>
</dbReference>
<keyword evidence="9" id="KW-0479">Metal-binding</keyword>
<evidence type="ECO:0000256" key="2">
    <source>
        <dbReference type="ARBA" id="ARBA00022603"/>
    </source>
</evidence>
<evidence type="ECO:0000313" key="13">
    <source>
        <dbReference type="Proteomes" id="UP000694941"/>
    </source>
</evidence>
<dbReference type="InterPro" id="IPR029063">
    <property type="entry name" value="SAM-dependent_MTases_sf"/>
</dbReference>
<dbReference type="PROSITE" id="PS51626">
    <property type="entry name" value="SAM_MT_TRM1"/>
    <property type="match status" value="1"/>
</dbReference>
<keyword evidence="9" id="KW-0862">Zinc</keyword>
<gene>
    <name evidence="14" type="primary">LOC106457777</name>
</gene>
<dbReference type="EC" id="2.1.1.216" evidence="7"/>
<protein>
    <recommendedName>
        <fullName evidence="7">tRNA (guanine(26)-N(2))-dimethyltransferase</fullName>
        <ecNumber evidence="7">2.1.1.216</ecNumber>
    </recommendedName>
</protein>
<dbReference type="PROSITE" id="PS50103">
    <property type="entry name" value="ZF_C3H1"/>
    <property type="match status" value="1"/>
</dbReference>
<comment type="catalytic activity">
    <reaction evidence="8">
        <text>guanosine(26) in tRNA + 2 S-adenosyl-L-methionine = N(2)-dimethylguanosine(26) in tRNA + 2 S-adenosyl-L-homocysteine + 2 H(+)</text>
        <dbReference type="Rhea" id="RHEA:43140"/>
        <dbReference type="Rhea" id="RHEA-COMP:10359"/>
        <dbReference type="Rhea" id="RHEA-COMP:10360"/>
        <dbReference type="ChEBI" id="CHEBI:15378"/>
        <dbReference type="ChEBI" id="CHEBI:57856"/>
        <dbReference type="ChEBI" id="CHEBI:59789"/>
        <dbReference type="ChEBI" id="CHEBI:74269"/>
        <dbReference type="ChEBI" id="CHEBI:74513"/>
        <dbReference type="EC" id="2.1.1.216"/>
    </reaction>
</comment>
<dbReference type="Gene3D" id="3.30.56.70">
    <property type="entry name" value="N2,N2-dimethylguanosine tRNA methyltransferase, C-terminal domain"/>
    <property type="match status" value="1"/>
</dbReference>
<dbReference type="PANTHER" id="PTHR10631">
    <property type="entry name" value="N 2 ,N 2 -DIMETHYLGUANOSINE TRNA METHYLTRANSFERASE"/>
    <property type="match status" value="1"/>
</dbReference>
<accession>A0ABM1B169</accession>
<evidence type="ECO:0000256" key="8">
    <source>
        <dbReference type="ARBA" id="ARBA00051897"/>
    </source>
</evidence>
<keyword evidence="2 10" id="KW-0489">Methyltransferase</keyword>
<sequence length="706" mass="79367">MINIRGAIFSINIIKKCYSSPSVQSFLPHFTLQNSYAISFLKLRCYSRKSEEMSESHDSQSPHHSVHVDSHSFHFQSSFPSSCDSDSCVTANVDGLNKNAPSTLNNSTMDNNRNYCTSTSSIESNVSSNLTPVVMDEVPYRTITEGKAEVLFPTTHDVFYNPVQEFNRDMSVAVIKTYVKACSQSTGTKCGIVENQSEQELDSVHTAANKKVFQGEIRVLEALAASGLRSVRYAMEVPNLTQIIANDVSHQAVESMKRNIKHNKLEGIIIPSKEEAALLMYQHRSFSRRFHVVDLDPYGSPCQFLDAAVQAVHDGGLLLVTCTDMAVLCGNSSETCRAKYGAVSLKMKSSHEMALRIVLQTIESHANRYGRYIVPLLSLSADFYVRVFVKIHTSPTIVKQSTSKLAMVFLCSGCETYNLQYLGKCIEKEKGFKFSPGDGPPVERLCLQCQHKHQIGGPIWAANLHDKHFLSSMLQQIGNEEHSYGTAKRMIGILNVILEELEDCPLYYSLDRLCAVVHCITPSLLQFRSAILNAGYKVSLSHTNRTSIKTDAPASILWDIIREWTKQHPVKRKLEEGSPAKVILSKEPSIKVSFKVRHDANPISRQQSLLRFQVNPEPHWGPKARAKASLCLNEQIEKQWRKQGKKIKMKDDHLKEYPCKKIKMGECTFGDQCKYSHELEEKEHQTKCEIKENDSSPCTTSVKEPC</sequence>
<evidence type="ECO:0000256" key="4">
    <source>
        <dbReference type="ARBA" id="ARBA00022691"/>
    </source>
</evidence>
<feature type="compositionally biased region" description="Polar residues" evidence="11">
    <location>
        <begin position="695"/>
        <end position="706"/>
    </location>
</feature>
<evidence type="ECO:0000256" key="7">
    <source>
        <dbReference type="ARBA" id="ARBA00039099"/>
    </source>
</evidence>
<dbReference type="RefSeq" id="XP_013772675.1">
    <property type="nucleotide sequence ID" value="XM_013917221.2"/>
</dbReference>